<dbReference type="AlphaFoldDB" id="A0AA37WGJ5"/>
<accession>A0AA37WGJ5</accession>
<reference evidence="1" key="1">
    <citation type="journal article" date="2014" name="Int. J. Syst. Evol. Microbiol.">
        <title>Complete genome sequence of Corynebacterium casei LMG S-19264T (=DSM 44701T), isolated from a smear-ripened cheese.</title>
        <authorList>
            <consortium name="US DOE Joint Genome Institute (JGI-PGF)"/>
            <person name="Walter F."/>
            <person name="Albersmeier A."/>
            <person name="Kalinowski J."/>
            <person name="Ruckert C."/>
        </authorList>
    </citation>
    <scope>NUCLEOTIDE SEQUENCE</scope>
    <source>
        <strain evidence="1">NBRC 108769</strain>
    </source>
</reference>
<protein>
    <submittedName>
        <fullName evidence="1">Uncharacterized protein</fullName>
    </submittedName>
</protein>
<organism evidence="1 2">
    <name type="scientific">Portibacter lacus</name>
    <dbReference type="NCBI Taxonomy" id="1099794"/>
    <lineage>
        <taxon>Bacteria</taxon>
        <taxon>Pseudomonadati</taxon>
        <taxon>Bacteroidota</taxon>
        <taxon>Saprospiria</taxon>
        <taxon>Saprospirales</taxon>
        <taxon>Haliscomenobacteraceae</taxon>
        <taxon>Portibacter</taxon>
    </lineage>
</organism>
<gene>
    <name evidence="1" type="ORF">GCM10007940_46530</name>
</gene>
<proteinExistence type="predicted"/>
<keyword evidence="2" id="KW-1185">Reference proteome</keyword>
<dbReference type="EMBL" id="BSOH01000037">
    <property type="protein sequence ID" value="GLR20037.1"/>
    <property type="molecule type" value="Genomic_DNA"/>
</dbReference>
<evidence type="ECO:0000313" key="2">
    <source>
        <dbReference type="Proteomes" id="UP001156666"/>
    </source>
</evidence>
<dbReference type="Proteomes" id="UP001156666">
    <property type="component" value="Unassembled WGS sequence"/>
</dbReference>
<evidence type="ECO:0000313" key="1">
    <source>
        <dbReference type="EMBL" id="GLR20037.1"/>
    </source>
</evidence>
<comment type="caution">
    <text evidence="1">The sequence shown here is derived from an EMBL/GenBank/DDBJ whole genome shotgun (WGS) entry which is preliminary data.</text>
</comment>
<name>A0AA37WGJ5_9BACT</name>
<sequence length="91" mass="10533">MYSNSKNAEFGGRSIDYLPFSHFVDSISLKTLIKNIYYCVIAIDYSYNQSEASEILEVKRPDIIPPEASIFTDYNVSEEGISFKWLKKHKQ</sequence>
<reference evidence="1" key="2">
    <citation type="submission" date="2023-01" db="EMBL/GenBank/DDBJ databases">
        <title>Draft genome sequence of Portibacter lacus strain NBRC 108769.</title>
        <authorList>
            <person name="Sun Q."/>
            <person name="Mori K."/>
        </authorList>
    </citation>
    <scope>NUCLEOTIDE SEQUENCE</scope>
    <source>
        <strain evidence="1">NBRC 108769</strain>
    </source>
</reference>